<name>E7FTI1_9LACO</name>
<dbReference type="EMBL" id="ACGS02000055">
    <property type="protein sequence ID" value="EFZ33657.1"/>
    <property type="molecule type" value="Genomic_DNA"/>
</dbReference>
<proteinExistence type="predicted"/>
<comment type="caution">
    <text evidence="1">The sequence shown here is derived from an EMBL/GenBank/DDBJ whole genome shotgun (WGS) entry which is preliminary data.</text>
</comment>
<organism evidence="1 2">
    <name type="scientific">Ligilactobacillus ruminis ATCC 25644</name>
    <dbReference type="NCBI Taxonomy" id="525362"/>
    <lineage>
        <taxon>Bacteria</taxon>
        <taxon>Bacillati</taxon>
        <taxon>Bacillota</taxon>
        <taxon>Bacilli</taxon>
        <taxon>Lactobacillales</taxon>
        <taxon>Lactobacillaceae</taxon>
        <taxon>Ligilactobacillus</taxon>
    </lineage>
</organism>
<accession>E7FTI1</accession>
<evidence type="ECO:0000313" key="2">
    <source>
        <dbReference type="Proteomes" id="UP000004099"/>
    </source>
</evidence>
<evidence type="ECO:0000313" key="1">
    <source>
        <dbReference type="EMBL" id="EFZ33657.1"/>
    </source>
</evidence>
<dbReference type="PATRIC" id="fig|525362.12.peg.1006"/>
<dbReference type="AlphaFoldDB" id="E7FTI1"/>
<dbReference type="HOGENOM" id="CLU_3119231_0_0_9"/>
<reference evidence="1 2" key="1">
    <citation type="submission" date="2011-01" db="EMBL/GenBank/DDBJ databases">
        <authorList>
            <person name="Muzny D."/>
            <person name="Qin X."/>
            <person name="Buhay C."/>
            <person name="Dugan-Rocha S."/>
            <person name="Ding Y."/>
            <person name="Chen G."/>
            <person name="Hawes A."/>
            <person name="Holder M."/>
            <person name="Jhangiani S."/>
            <person name="Johnson A."/>
            <person name="Khan Z."/>
            <person name="Li Z."/>
            <person name="Liu W."/>
            <person name="Liu X."/>
            <person name="Perez L."/>
            <person name="Shen H."/>
            <person name="Wang Q."/>
            <person name="Watt J."/>
            <person name="Xi L."/>
            <person name="Xin Y."/>
            <person name="Zhou J."/>
            <person name="Deng J."/>
            <person name="Jiang H."/>
            <person name="Liu Y."/>
            <person name="Qu J."/>
            <person name="Song X.-Z."/>
            <person name="Zhang L."/>
            <person name="Villasana D."/>
            <person name="Johnson A."/>
            <person name="Liu J."/>
            <person name="Liyanage D."/>
            <person name="Lorensuhewa L."/>
            <person name="Robinson T."/>
            <person name="Song A."/>
            <person name="Song B.-B."/>
            <person name="Dinh H."/>
            <person name="Thornton R."/>
            <person name="Coyle M."/>
            <person name="Francisco L."/>
            <person name="Jackson L."/>
            <person name="Javaid M."/>
            <person name="Korchina V."/>
            <person name="Kovar C."/>
            <person name="Mata R."/>
            <person name="Mathew T."/>
            <person name="Ngo R."/>
            <person name="Nguyen L."/>
            <person name="Nguyen N."/>
            <person name="Okwuonu G."/>
            <person name="Ongeri F."/>
            <person name="Pham C."/>
            <person name="Simmons D."/>
            <person name="Wilczek-Boney K."/>
            <person name="Hale W."/>
            <person name="Jakkamsetti A."/>
            <person name="Pham P."/>
            <person name="Ruth R."/>
            <person name="San Lucas F."/>
            <person name="Warren J."/>
            <person name="Zhang J."/>
            <person name="Zhao Z."/>
            <person name="Zhou C."/>
            <person name="Zhu D."/>
            <person name="Lee S."/>
            <person name="Bess C."/>
            <person name="Blankenburg K."/>
            <person name="Forbes L."/>
            <person name="Fu Q."/>
            <person name="Gubbala S."/>
            <person name="Hirani K."/>
            <person name="Jayaseelan J.C."/>
            <person name="Lara F."/>
            <person name="Munidasa M."/>
            <person name="Palculict T."/>
            <person name="Patil S."/>
            <person name="Pu L.-L."/>
            <person name="Saada N."/>
            <person name="Tang L."/>
            <person name="Weissenberger G."/>
            <person name="Zhu Y."/>
            <person name="Hemphill L."/>
            <person name="Shang Y."/>
            <person name="Youmans B."/>
            <person name="Ayvaz T."/>
            <person name="Ross M."/>
            <person name="Santibanez J."/>
            <person name="Aqrawi P."/>
            <person name="Gross S."/>
            <person name="Joshi V."/>
            <person name="Fowler G."/>
            <person name="Nazareth L."/>
            <person name="Reid J."/>
            <person name="Worley K."/>
            <person name="Petrosino J."/>
            <person name="Highlander S."/>
            <person name="Gibbs R."/>
        </authorList>
    </citation>
    <scope>NUCLEOTIDE SEQUENCE [LARGE SCALE GENOMIC DNA]</scope>
    <source>
        <strain evidence="1 2">ATCC 25644</strain>
    </source>
</reference>
<dbReference type="Proteomes" id="UP000004099">
    <property type="component" value="Unassembled WGS sequence"/>
</dbReference>
<gene>
    <name evidence="1" type="ORF">HMPREF0542_12209</name>
</gene>
<protein>
    <submittedName>
        <fullName evidence="1">Uncharacterized protein</fullName>
    </submittedName>
</protein>
<sequence>MLEIGYFNPCRDGADFLPNAVLVRNLGQCVEKIKAKPKIRAGDTESRPKI</sequence>